<dbReference type="Gene3D" id="3.30.160.670">
    <property type="match status" value="1"/>
</dbReference>
<name>A0ABR8TJK5_9PSED</name>
<organism evidence="2 3">
    <name type="scientific">Serpens gallinarum</name>
    <dbReference type="NCBI Taxonomy" id="2763075"/>
    <lineage>
        <taxon>Bacteria</taxon>
        <taxon>Pseudomonadati</taxon>
        <taxon>Pseudomonadota</taxon>
        <taxon>Gammaproteobacteria</taxon>
        <taxon>Pseudomonadales</taxon>
        <taxon>Pseudomonadaceae</taxon>
        <taxon>Pseudomonas</taxon>
    </lineage>
</organism>
<keyword evidence="3" id="KW-1185">Reference proteome</keyword>
<dbReference type="RefSeq" id="WP_251834743.1">
    <property type="nucleotide sequence ID" value="NZ_JACSQG010000001.1"/>
</dbReference>
<dbReference type="Pfam" id="PF13590">
    <property type="entry name" value="DUF4136"/>
    <property type="match status" value="1"/>
</dbReference>
<feature type="domain" description="DUF4136" evidence="1">
    <location>
        <begin position="23"/>
        <end position="184"/>
    </location>
</feature>
<reference evidence="2 3" key="1">
    <citation type="submission" date="2020-08" db="EMBL/GenBank/DDBJ databases">
        <title>A Genomic Blueprint of the Chicken Gut Microbiome.</title>
        <authorList>
            <person name="Gilroy R."/>
            <person name="Ravi A."/>
            <person name="Getino M."/>
            <person name="Pursley I."/>
            <person name="Horton D.L."/>
            <person name="Alikhan N.-F."/>
            <person name="Baker D."/>
            <person name="Gharbi K."/>
            <person name="Hall N."/>
            <person name="Watson M."/>
            <person name="Adriaenssens E.M."/>
            <person name="Foster-Nyarko E."/>
            <person name="Jarju S."/>
            <person name="Secka A."/>
            <person name="Antonio M."/>
            <person name="Oren A."/>
            <person name="Chaudhuri R."/>
            <person name="La Ragione R.M."/>
            <person name="Hildebrand F."/>
            <person name="Pallen M.J."/>
        </authorList>
    </citation>
    <scope>NUCLEOTIDE SEQUENCE [LARGE SCALE GENOMIC DNA]</scope>
    <source>
        <strain evidence="2 3">Sa2CUA2</strain>
    </source>
</reference>
<dbReference type="InterPro" id="IPR025411">
    <property type="entry name" value="DUF4136"/>
</dbReference>
<protein>
    <submittedName>
        <fullName evidence="2">DUF4136 domain-containing protein</fullName>
    </submittedName>
</protein>
<comment type="caution">
    <text evidence="2">The sequence shown here is derived from an EMBL/GenBank/DDBJ whole genome shotgun (WGS) entry which is preliminary data.</text>
</comment>
<dbReference type="EMBL" id="JACSQG010000001">
    <property type="protein sequence ID" value="MBD7975961.1"/>
    <property type="molecule type" value="Genomic_DNA"/>
</dbReference>
<evidence type="ECO:0000313" key="2">
    <source>
        <dbReference type="EMBL" id="MBD7975961.1"/>
    </source>
</evidence>
<proteinExistence type="predicted"/>
<accession>A0ABR8TJK5</accession>
<dbReference type="PROSITE" id="PS51257">
    <property type="entry name" value="PROKAR_LIPOPROTEIN"/>
    <property type="match status" value="1"/>
</dbReference>
<gene>
    <name evidence="2" type="ORF">H9642_02025</name>
</gene>
<dbReference type="Proteomes" id="UP000611945">
    <property type="component" value="Unassembled WGS sequence"/>
</dbReference>
<evidence type="ECO:0000259" key="1">
    <source>
        <dbReference type="Pfam" id="PF13590"/>
    </source>
</evidence>
<evidence type="ECO:0000313" key="3">
    <source>
        <dbReference type="Proteomes" id="UP000611945"/>
    </source>
</evidence>
<sequence length="185" mass="21273">MPYRLLLLPLLLVLAACQTTRLERDFDASRDFAAYRSWSWQEPAVQYVPADPRLHSDLTTQRVREAVAEELDQRGLRPAQSNPDLKVQVWMLVEQRQDQVTTVYGGGGYWGNPWGFWGAPGYAETSSYNYRVGTLQIDLFDGRDGKLVWRGSAEQVLPSRSRTPTERRLDIYETVTKVLSQYPPY</sequence>